<evidence type="ECO:0000313" key="4">
    <source>
        <dbReference type="Proteomes" id="UP000440004"/>
    </source>
</evidence>
<accession>A0A6A7KA14</accession>
<dbReference type="Gene3D" id="3.40.50.720">
    <property type="entry name" value="NAD(P)-binding Rossmann-like Domain"/>
    <property type="match status" value="1"/>
</dbReference>
<dbReference type="NCBIfam" id="NF005559">
    <property type="entry name" value="PRK07231.1"/>
    <property type="match status" value="1"/>
</dbReference>
<name>A0A6A7KA14_9FIRM</name>
<evidence type="ECO:0000256" key="2">
    <source>
        <dbReference type="ARBA" id="ARBA00023002"/>
    </source>
</evidence>
<evidence type="ECO:0000256" key="1">
    <source>
        <dbReference type="ARBA" id="ARBA00006484"/>
    </source>
</evidence>
<comment type="similarity">
    <text evidence="1">Belongs to the short-chain dehydrogenases/reductases (SDR) family.</text>
</comment>
<dbReference type="FunFam" id="3.40.50.720:FF:000173">
    <property type="entry name" value="3-oxoacyl-[acyl-carrier protein] reductase"/>
    <property type="match status" value="1"/>
</dbReference>
<dbReference type="Proteomes" id="UP000440004">
    <property type="component" value="Unassembled WGS sequence"/>
</dbReference>
<protein>
    <submittedName>
        <fullName evidence="3">Glucose 1-dehydrogenase</fullName>
        <ecNumber evidence="3">1.1.1.47</ecNumber>
    </submittedName>
</protein>
<dbReference type="InterPro" id="IPR002347">
    <property type="entry name" value="SDR_fam"/>
</dbReference>
<dbReference type="EMBL" id="WHNX01000015">
    <property type="protein sequence ID" value="MPW26205.1"/>
    <property type="molecule type" value="Genomic_DNA"/>
</dbReference>
<organism evidence="3 4">
    <name type="scientific">Alkalibaculum sporogenes</name>
    <dbReference type="NCBI Taxonomy" id="2655001"/>
    <lineage>
        <taxon>Bacteria</taxon>
        <taxon>Bacillati</taxon>
        <taxon>Bacillota</taxon>
        <taxon>Clostridia</taxon>
        <taxon>Eubacteriales</taxon>
        <taxon>Eubacteriaceae</taxon>
        <taxon>Alkalibaculum</taxon>
    </lineage>
</organism>
<comment type="caution">
    <text evidence="3">The sequence shown here is derived from an EMBL/GenBank/DDBJ whole genome shotgun (WGS) entry which is preliminary data.</text>
</comment>
<dbReference type="PRINTS" id="PR00081">
    <property type="entry name" value="GDHRDH"/>
</dbReference>
<dbReference type="InterPro" id="IPR036291">
    <property type="entry name" value="NAD(P)-bd_dom_sf"/>
</dbReference>
<dbReference type="GO" id="GO:0047936">
    <property type="term" value="F:glucose 1-dehydrogenase [NAD(P)+] activity"/>
    <property type="evidence" value="ECO:0007669"/>
    <property type="project" value="UniProtKB-EC"/>
</dbReference>
<dbReference type="PRINTS" id="PR00080">
    <property type="entry name" value="SDRFAMILY"/>
</dbReference>
<reference evidence="3 4" key="1">
    <citation type="submission" date="2019-10" db="EMBL/GenBank/DDBJ databases">
        <title>Alkalibaculum tamaniensis sp.nov., a new alkaliphilic acetogen, isolated on methoxylated aromatics from a mud volcano.</title>
        <authorList>
            <person name="Khomyakova M.A."/>
            <person name="Merkel A.Y."/>
            <person name="Bonch-Osmolovskaya E.A."/>
            <person name="Slobodkin A.I."/>
        </authorList>
    </citation>
    <scope>NUCLEOTIDE SEQUENCE [LARGE SCALE GENOMIC DNA]</scope>
    <source>
        <strain evidence="3 4">M08DMB</strain>
    </source>
</reference>
<dbReference type="PANTHER" id="PTHR42760:SF133">
    <property type="entry name" value="3-OXOACYL-[ACYL-CARRIER-PROTEIN] REDUCTASE"/>
    <property type="match status" value="1"/>
</dbReference>
<evidence type="ECO:0000313" key="3">
    <source>
        <dbReference type="EMBL" id="MPW26205.1"/>
    </source>
</evidence>
<gene>
    <name evidence="3" type="ORF">GC105_10430</name>
</gene>
<dbReference type="EC" id="1.1.1.47" evidence="3"/>
<proteinExistence type="inferred from homology"/>
<dbReference type="PANTHER" id="PTHR42760">
    <property type="entry name" value="SHORT-CHAIN DEHYDROGENASES/REDUCTASES FAMILY MEMBER"/>
    <property type="match status" value="1"/>
</dbReference>
<keyword evidence="2 3" id="KW-0560">Oxidoreductase</keyword>
<dbReference type="CDD" id="cd05233">
    <property type="entry name" value="SDR_c"/>
    <property type="match status" value="1"/>
</dbReference>
<dbReference type="AlphaFoldDB" id="A0A6A7KA14"/>
<keyword evidence="4" id="KW-1185">Reference proteome</keyword>
<dbReference type="SUPFAM" id="SSF51735">
    <property type="entry name" value="NAD(P)-binding Rossmann-fold domains"/>
    <property type="match status" value="1"/>
</dbReference>
<sequence>MKDRIALVTGGAMGIGKAIAIDMCKEGAKVIIADISKEAGQKTVDEIKKMGGTALFKQINVVDYESLNIAADEISKELGKIDILVVNAGISIKKSFEEIDEALWDKVLDINLKGSFLTVKAFLNHIKESKYGKIVVISSGSALTGTGGGIHYAASKAGQNAMVLNLAKELGPKGINVNAIAPRVIQTDILDHLYPDEQSRKELLNKIPIRKIGQPEDIAYLASFLASDKSKYLHGQIILLDGGRTHQ</sequence>
<dbReference type="Pfam" id="PF13561">
    <property type="entry name" value="adh_short_C2"/>
    <property type="match status" value="1"/>
</dbReference>